<evidence type="ECO:0000313" key="2">
    <source>
        <dbReference type="Proteomes" id="UP000796880"/>
    </source>
</evidence>
<comment type="caution">
    <text evidence="1">The sequence shown here is derived from an EMBL/GenBank/DDBJ whole genome shotgun (WGS) entry which is preliminary data.</text>
</comment>
<sequence>MKVVIPAEMVVPTLQVAFVEQEKNNELRRKLAWATASISASASISARTLVKSSLRPLVPSHSRRVLGLTRTNFSLVARLCWWSLQLLARLSYTQDEQRSQDQASLVSTLGAKTFALVWRRGVIGWGGYGKILGLQHDCATWNHLVVVRYGGFTIFLRLFFPSSSFKEFDLEGHLHLQFAHICYWV</sequence>
<organism evidence="1 2">
    <name type="scientific">Rhamnella rubrinervis</name>
    <dbReference type="NCBI Taxonomy" id="2594499"/>
    <lineage>
        <taxon>Eukaryota</taxon>
        <taxon>Viridiplantae</taxon>
        <taxon>Streptophyta</taxon>
        <taxon>Embryophyta</taxon>
        <taxon>Tracheophyta</taxon>
        <taxon>Spermatophyta</taxon>
        <taxon>Magnoliopsida</taxon>
        <taxon>eudicotyledons</taxon>
        <taxon>Gunneridae</taxon>
        <taxon>Pentapetalae</taxon>
        <taxon>rosids</taxon>
        <taxon>fabids</taxon>
        <taxon>Rosales</taxon>
        <taxon>Rhamnaceae</taxon>
        <taxon>rhamnoid group</taxon>
        <taxon>Rhamneae</taxon>
        <taxon>Rhamnella</taxon>
    </lineage>
</organism>
<reference evidence="1" key="1">
    <citation type="submission" date="2020-03" db="EMBL/GenBank/DDBJ databases">
        <title>A high-quality chromosome-level genome assembly of a woody plant with both climbing and erect habits, Rhamnella rubrinervis.</title>
        <authorList>
            <person name="Lu Z."/>
            <person name="Yang Y."/>
            <person name="Zhu X."/>
            <person name="Sun Y."/>
        </authorList>
    </citation>
    <scope>NUCLEOTIDE SEQUENCE</scope>
    <source>
        <strain evidence="1">BYM</strain>
        <tissue evidence="1">Leaf</tissue>
    </source>
</reference>
<keyword evidence="2" id="KW-1185">Reference proteome</keyword>
<dbReference type="EMBL" id="VOIH02000001">
    <property type="protein sequence ID" value="KAF3457320.1"/>
    <property type="molecule type" value="Genomic_DNA"/>
</dbReference>
<dbReference type="Proteomes" id="UP000796880">
    <property type="component" value="Unassembled WGS sequence"/>
</dbReference>
<gene>
    <name evidence="1" type="ORF">FNV43_RR01977</name>
</gene>
<accession>A0A8K0HT22</accession>
<proteinExistence type="predicted"/>
<name>A0A8K0HT22_9ROSA</name>
<protein>
    <submittedName>
        <fullName evidence="1">Uncharacterized protein</fullName>
    </submittedName>
</protein>
<evidence type="ECO:0000313" key="1">
    <source>
        <dbReference type="EMBL" id="KAF3457320.1"/>
    </source>
</evidence>
<dbReference type="AlphaFoldDB" id="A0A8K0HT22"/>